<keyword evidence="12" id="KW-0234">DNA repair</keyword>
<dbReference type="SMART" id="SM00525">
    <property type="entry name" value="FES"/>
    <property type="match status" value="1"/>
</dbReference>
<dbReference type="InterPro" id="IPR023170">
    <property type="entry name" value="HhH_base_excis_C"/>
</dbReference>
<dbReference type="SUPFAM" id="SSF55811">
    <property type="entry name" value="Nudix"/>
    <property type="match status" value="1"/>
</dbReference>
<sequence>MTDKTLHKFDKKMFNHNLISWYHKNKRELPWRDTNNPYAIWVSEIMLQQTKVDTVISYYKKFMNRYPTIFHLAKAEQQEVLKEWEGLGYYSRARNLHDAAREVVATYHGEVPKNPKQLGTLKGIGPYTQGAISSIAFQQPEPAVDGNVMRVLSRVLLVKDNISEQRTRKKFEHIVRELICHSDPSAFNQGLMELGALICTPTSPACLLCPVQNECRAFAEGCEKKLPVKLKKKKQKTVSYLVLLIRDVDGKIAIEKRPDKGLLANMWQFPMIELKDKHSLEKIAEKKYGIPLILKEELGHVNHVFSHLIWDLHVYEAICATRPEISEQVRLSFIKEEELQDYPFSVSHIKVREFLQGKHG</sequence>
<comment type="caution">
    <text evidence="16">The sequence shown here is derived from an EMBL/GenBank/DDBJ whole genome shotgun (WGS) entry which is preliminary data.</text>
</comment>
<dbReference type="Pfam" id="PF00730">
    <property type="entry name" value="HhH-GPD"/>
    <property type="match status" value="1"/>
</dbReference>
<dbReference type="Gene3D" id="3.90.79.10">
    <property type="entry name" value="Nucleoside Triphosphate Pyrophosphohydrolase"/>
    <property type="match status" value="1"/>
</dbReference>
<dbReference type="Gene3D" id="1.10.1670.10">
    <property type="entry name" value="Helix-hairpin-Helix base-excision DNA repair enzymes (C-terminal)"/>
    <property type="match status" value="1"/>
</dbReference>
<evidence type="ECO:0000259" key="15">
    <source>
        <dbReference type="SMART" id="SM00478"/>
    </source>
</evidence>
<evidence type="ECO:0000256" key="6">
    <source>
        <dbReference type="ARBA" id="ARBA00022485"/>
    </source>
</evidence>
<keyword evidence="13 14" id="KW-0326">Glycosidase</keyword>
<dbReference type="Gene3D" id="1.10.340.30">
    <property type="entry name" value="Hypothetical protein, domain 2"/>
    <property type="match status" value="1"/>
</dbReference>
<dbReference type="NCBIfam" id="TIGR01084">
    <property type="entry name" value="mutY"/>
    <property type="match status" value="1"/>
</dbReference>
<dbReference type="EC" id="3.2.2.31" evidence="4 14"/>
<evidence type="ECO:0000256" key="8">
    <source>
        <dbReference type="ARBA" id="ARBA00022763"/>
    </source>
</evidence>
<dbReference type="OrthoDB" id="9802365at2"/>
<dbReference type="GO" id="GO:0035485">
    <property type="term" value="F:adenine/guanine mispair binding"/>
    <property type="evidence" value="ECO:0007669"/>
    <property type="project" value="TreeGrafter"/>
</dbReference>
<accession>A0A2V3W8R2</accession>
<name>A0A2V3W8R2_9BACI</name>
<evidence type="ECO:0000256" key="2">
    <source>
        <dbReference type="ARBA" id="ARBA00002933"/>
    </source>
</evidence>
<dbReference type="InterPro" id="IPR011257">
    <property type="entry name" value="DNA_glycosylase"/>
</dbReference>
<evidence type="ECO:0000256" key="12">
    <source>
        <dbReference type="ARBA" id="ARBA00023204"/>
    </source>
</evidence>
<keyword evidence="9" id="KW-0378">Hydrolase</keyword>
<evidence type="ECO:0000256" key="9">
    <source>
        <dbReference type="ARBA" id="ARBA00022801"/>
    </source>
</evidence>
<dbReference type="GO" id="GO:0032357">
    <property type="term" value="F:oxidized purine DNA binding"/>
    <property type="evidence" value="ECO:0007669"/>
    <property type="project" value="TreeGrafter"/>
</dbReference>
<feature type="domain" description="HhH-GPD" evidence="15">
    <location>
        <begin position="46"/>
        <end position="197"/>
    </location>
</feature>
<evidence type="ECO:0000256" key="11">
    <source>
        <dbReference type="ARBA" id="ARBA00023014"/>
    </source>
</evidence>
<dbReference type="CDD" id="cd03431">
    <property type="entry name" value="NUDIX_DNA_Glycosylase_C-MutY"/>
    <property type="match status" value="1"/>
</dbReference>
<evidence type="ECO:0000256" key="1">
    <source>
        <dbReference type="ARBA" id="ARBA00000843"/>
    </source>
</evidence>
<evidence type="ECO:0000313" key="16">
    <source>
        <dbReference type="EMBL" id="PXW89578.1"/>
    </source>
</evidence>
<dbReference type="GO" id="GO:0051539">
    <property type="term" value="F:4 iron, 4 sulfur cluster binding"/>
    <property type="evidence" value="ECO:0007669"/>
    <property type="project" value="UniProtKB-UniRule"/>
</dbReference>
<comment type="similarity">
    <text evidence="3 14">Belongs to the Nth/MutY family.</text>
</comment>
<dbReference type="InterPro" id="IPR005760">
    <property type="entry name" value="A/G_AdeGlyc_MutY"/>
</dbReference>
<comment type="cofactor">
    <cofactor evidence="14">
        <name>[4Fe-4S] cluster</name>
        <dbReference type="ChEBI" id="CHEBI:49883"/>
    </cofactor>
    <text evidence="14">Binds 1 [4Fe-4S] cluster.</text>
</comment>
<dbReference type="FunFam" id="1.10.340.30:FF:000002">
    <property type="entry name" value="Adenine DNA glycosylase"/>
    <property type="match status" value="1"/>
</dbReference>
<keyword evidence="11" id="KW-0411">Iron-sulfur</keyword>
<keyword evidence="6" id="KW-0004">4Fe-4S</keyword>
<evidence type="ECO:0000256" key="5">
    <source>
        <dbReference type="ARBA" id="ARBA00022023"/>
    </source>
</evidence>
<dbReference type="PROSITE" id="PS00764">
    <property type="entry name" value="ENDONUCLEASE_III_1"/>
    <property type="match status" value="1"/>
</dbReference>
<dbReference type="SMART" id="SM00478">
    <property type="entry name" value="ENDO3c"/>
    <property type="match status" value="1"/>
</dbReference>
<dbReference type="GO" id="GO:0006284">
    <property type="term" value="P:base-excision repair"/>
    <property type="evidence" value="ECO:0007669"/>
    <property type="project" value="UniProtKB-UniRule"/>
</dbReference>
<dbReference type="AlphaFoldDB" id="A0A2V3W8R2"/>
<dbReference type="Proteomes" id="UP000247978">
    <property type="component" value="Unassembled WGS sequence"/>
</dbReference>
<dbReference type="InterPro" id="IPR003265">
    <property type="entry name" value="HhH-GPD_domain"/>
</dbReference>
<dbReference type="InterPro" id="IPR044298">
    <property type="entry name" value="MIG/MutY"/>
</dbReference>
<dbReference type="Pfam" id="PF14815">
    <property type="entry name" value="NUDIX_4"/>
    <property type="match status" value="1"/>
</dbReference>
<reference evidence="16 17" key="1">
    <citation type="submission" date="2018-05" db="EMBL/GenBank/DDBJ databases">
        <title>Genomic Encyclopedia of Type Strains, Phase IV (KMG-IV): sequencing the most valuable type-strain genomes for metagenomic binning, comparative biology and taxonomic classification.</title>
        <authorList>
            <person name="Goeker M."/>
        </authorList>
    </citation>
    <scope>NUCLEOTIDE SEQUENCE [LARGE SCALE GENOMIC DNA]</scope>
    <source>
        <strain evidence="16 17">DSM 28556</strain>
    </source>
</reference>
<dbReference type="InterPro" id="IPR004035">
    <property type="entry name" value="Endouclease-III_FeS-bd_BS"/>
</dbReference>
<dbReference type="InterPro" id="IPR029119">
    <property type="entry name" value="MutY_C"/>
</dbReference>
<keyword evidence="7" id="KW-0479">Metal-binding</keyword>
<gene>
    <name evidence="16" type="ORF">DFR56_102356</name>
</gene>
<dbReference type="PANTHER" id="PTHR42944:SF1">
    <property type="entry name" value="ADENINE DNA GLYCOSYLASE"/>
    <property type="match status" value="1"/>
</dbReference>
<dbReference type="GO" id="GO:0000701">
    <property type="term" value="F:purine-specific mismatch base pair DNA N-glycosylase activity"/>
    <property type="evidence" value="ECO:0007669"/>
    <property type="project" value="UniProtKB-EC"/>
</dbReference>
<organism evidence="16 17">
    <name type="scientific">Pseudogracilibacillus auburnensis</name>
    <dbReference type="NCBI Taxonomy" id="1494959"/>
    <lineage>
        <taxon>Bacteria</taxon>
        <taxon>Bacillati</taxon>
        <taxon>Bacillota</taxon>
        <taxon>Bacilli</taxon>
        <taxon>Bacillales</taxon>
        <taxon>Bacillaceae</taxon>
        <taxon>Pseudogracilibacillus</taxon>
    </lineage>
</organism>
<comment type="catalytic activity">
    <reaction evidence="1 14">
        <text>Hydrolyzes free adenine bases from 7,8-dihydro-8-oxoguanine:adenine mismatched double-stranded DNA, leaving an apurinic site.</text>
        <dbReference type="EC" id="3.2.2.31"/>
    </reaction>
</comment>
<dbReference type="EMBL" id="QJJQ01000002">
    <property type="protein sequence ID" value="PXW89578.1"/>
    <property type="molecule type" value="Genomic_DNA"/>
</dbReference>
<evidence type="ECO:0000256" key="13">
    <source>
        <dbReference type="ARBA" id="ARBA00023295"/>
    </source>
</evidence>
<dbReference type="InterPro" id="IPR015797">
    <property type="entry name" value="NUDIX_hydrolase-like_dom_sf"/>
</dbReference>
<dbReference type="CDD" id="cd00056">
    <property type="entry name" value="ENDO3c"/>
    <property type="match status" value="1"/>
</dbReference>
<dbReference type="InterPro" id="IPR003651">
    <property type="entry name" value="Endonuclease3_FeS-loop_motif"/>
</dbReference>
<dbReference type="PANTHER" id="PTHR42944">
    <property type="entry name" value="ADENINE DNA GLYCOSYLASE"/>
    <property type="match status" value="1"/>
</dbReference>
<comment type="function">
    <text evidence="2">Adenine glycosylase active on G-A mispairs. MutY also corrects error-prone DNA synthesis past GO lesions which are due to the oxidatively damaged form of guanine: 7,8-dihydro-8-oxoguanine (8-oxo-dGTP).</text>
</comment>
<evidence type="ECO:0000256" key="3">
    <source>
        <dbReference type="ARBA" id="ARBA00008343"/>
    </source>
</evidence>
<proteinExistence type="inferred from homology"/>
<evidence type="ECO:0000256" key="7">
    <source>
        <dbReference type="ARBA" id="ARBA00022723"/>
    </source>
</evidence>
<protein>
    <recommendedName>
        <fullName evidence="5 14">Adenine DNA glycosylase</fullName>
        <ecNumber evidence="4 14">3.2.2.31</ecNumber>
    </recommendedName>
</protein>
<keyword evidence="8 14" id="KW-0227">DNA damage</keyword>
<evidence type="ECO:0000256" key="14">
    <source>
        <dbReference type="RuleBase" id="RU365096"/>
    </source>
</evidence>
<dbReference type="FunFam" id="1.10.1670.10:FF:000002">
    <property type="entry name" value="Adenine DNA glycosylase"/>
    <property type="match status" value="1"/>
</dbReference>
<dbReference type="GO" id="GO:0006298">
    <property type="term" value="P:mismatch repair"/>
    <property type="evidence" value="ECO:0007669"/>
    <property type="project" value="TreeGrafter"/>
</dbReference>
<evidence type="ECO:0000256" key="4">
    <source>
        <dbReference type="ARBA" id="ARBA00012045"/>
    </source>
</evidence>
<dbReference type="GO" id="GO:0034039">
    <property type="term" value="F:8-oxo-7,8-dihydroguanine DNA N-glycosylase activity"/>
    <property type="evidence" value="ECO:0007669"/>
    <property type="project" value="TreeGrafter"/>
</dbReference>
<dbReference type="SUPFAM" id="SSF48150">
    <property type="entry name" value="DNA-glycosylase"/>
    <property type="match status" value="1"/>
</dbReference>
<evidence type="ECO:0000256" key="10">
    <source>
        <dbReference type="ARBA" id="ARBA00023004"/>
    </source>
</evidence>
<keyword evidence="10 14" id="KW-0408">Iron</keyword>
<evidence type="ECO:0000313" key="17">
    <source>
        <dbReference type="Proteomes" id="UP000247978"/>
    </source>
</evidence>
<dbReference type="RefSeq" id="WP_110394285.1">
    <property type="nucleotide sequence ID" value="NZ_JADIJL010000001.1"/>
</dbReference>
<dbReference type="GO" id="GO:0046872">
    <property type="term" value="F:metal ion binding"/>
    <property type="evidence" value="ECO:0007669"/>
    <property type="project" value="UniProtKB-UniRule"/>
</dbReference>
<keyword evidence="17" id="KW-1185">Reference proteome</keyword>